<keyword evidence="1" id="KW-0732">Signal</keyword>
<evidence type="ECO:0000256" key="1">
    <source>
        <dbReference type="SAM" id="SignalP"/>
    </source>
</evidence>
<name>A0AAD7FN00_9AGAR</name>
<accession>A0AAD7FN00</accession>
<dbReference type="Proteomes" id="UP001221142">
    <property type="component" value="Unassembled WGS sequence"/>
</dbReference>
<feature type="chain" id="PRO_5041928884" description="Polyketide synthase" evidence="1">
    <location>
        <begin position="19"/>
        <end position="144"/>
    </location>
</feature>
<comment type="caution">
    <text evidence="2">The sequence shown here is derived from an EMBL/GenBank/DDBJ whole genome shotgun (WGS) entry which is preliminary data.</text>
</comment>
<dbReference type="AlphaFoldDB" id="A0AAD7FN00"/>
<evidence type="ECO:0000313" key="2">
    <source>
        <dbReference type="EMBL" id="KAJ7633244.1"/>
    </source>
</evidence>
<reference evidence="2" key="1">
    <citation type="submission" date="2023-03" db="EMBL/GenBank/DDBJ databases">
        <title>Massive genome expansion in bonnet fungi (Mycena s.s.) driven by repeated elements and novel gene families across ecological guilds.</title>
        <authorList>
            <consortium name="Lawrence Berkeley National Laboratory"/>
            <person name="Harder C.B."/>
            <person name="Miyauchi S."/>
            <person name="Viragh M."/>
            <person name="Kuo A."/>
            <person name="Thoen E."/>
            <person name="Andreopoulos B."/>
            <person name="Lu D."/>
            <person name="Skrede I."/>
            <person name="Drula E."/>
            <person name="Henrissat B."/>
            <person name="Morin E."/>
            <person name="Kohler A."/>
            <person name="Barry K."/>
            <person name="LaButti K."/>
            <person name="Morin E."/>
            <person name="Salamov A."/>
            <person name="Lipzen A."/>
            <person name="Mereny Z."/>
            <person name="Hegedus B."/>
            <person name="Baldrian P."/>
            <person name="Stursova M."/>
            <person name="Weitz H."/>
            <person name="Taylor A."/>
            <person name="Grigoriev I.V."/>
            <person name="Nagy L.G."/>
            <person name="Martin F."/>
            <person name="Kauserud H."/>
        </authorList>
    </citation>
    <scope>NUCLEOTIDE SEQUENCE</scope>
    <source>
        <strain evidence="2">9284</strain>
    </source>
</reference>
<proteinExistence type="predicted"/>
<organism evidence="2 3">
    <name type="scientific">Roridomyces roridus</name>
    <dbReference type="NCBI Taxonomy" id="1738132"/>
    <lineage>
        <taxon>Eukaryota</taxon>
        <taxon>Fungi</taxon>
        <taxon>Dikarya</taxon>
        <taxon>Basidiomycota</taxon>
        <taxon>Agaricomycotina</taxon>
        <taxon>Agaricomycetes</taxon>
        <taxon>Agaricomycetidae</taxon>
        <taxon>Agaricales</taxon>
        <taxon>Marasmiineae</taxon>
        <taxon>Mycenaceae</taxon>
        <taxon>Roridomyces</taxon>
    </lineage>
</organism>
<evidence type="ECO:0008006" key="4">
    <source>
        <dbReference type="Google" id="ProtNLM"/>
    </source>
</evidence>
<protein>
    <recommendedName>
        <fullName evidence="4">Polyketide synthase</fullName>
    </recommendedName>
</protein>
<sequence>MPSRNAVSISCSLLGIAAVDVLLESPCDLWNRARRTARSLVSSPCVLDASVGHGGCAFVHASRAHIRSPSPPGFFPTIHWDRLDVRLADTPRPLASFAYDVFWFLSPMRAGSRPPTPSASDGASWVVSATWLLGIRMPWLVVRA</sequence>
<keyword evidence="3" id="KW-1185">Reference proteome</keyword>
<evidence type="ECO:0000313" key="3">
    <source>
        <dbReference type="Proteomes" id="UP001221142"/>
    </source>
</evidence>
<feature type="signal peptide" evidence="1">
    <location>
        <begin position="1"/>
        <end position="18"/>
    </location>
</feature>
<dbReference type="EMBL" id="JARKIF010000008">
    <property type="protein sequence ID" value="KAJ7633244.1"/>
    <property type="molecule type" value="Genomic_DNA"/>
</dbReference>
<gene>
    <name evidence="2" type="ORF">FB45DRAFT_524037</name>
</gene>